<reference evidence="1 2" key="1">
    <citation type="submission" date="2019-03" db="EMBL/GenBank/DDBJ databases">
        <title>Genomic Encyclopedia of Type Strains, Phase IV (KMG-IV): sequencing the most valuable type-strain genomes for metagenomic binning, comparative biology and taxonomic classification.</title>
        <authorList>
            <person name="Goeker M."/>
        </authorList>
    </citation>
    <scope>NUCLEOTIDE SEQUENCE [LARGE SCALE GENOMIC DNA]</scope>
    <source>
        <strain evidence="1 2">DSM 26752</strain>
    </source>
</reference>
<dbReference type="AlphaFoldDB" id="A0A4V6NZ63"/>
<dbReference type="InterPro" id="IPR025374">
    <property type="entry name" value="DUF4364"/>
</dbReference>
<organism evidence="1 2">
    <name type="scientific">Keratinibaculum paraultunense</name>
    <dbReference type="NCBI Taxonomy" id="1278232"/>
    <lineage>
        <taxon>Bacteria</taxon>
        <taxon>Bacillati</taxon>
        <taxon>Bacillota</taxon>
        <taxon>Tissierellia</taxon>
        <taxon>Tissierellales</taxon>
        <taxon>Tepidimicrobiaceae</taxon>
        <taxon>Keratinibaculum</taxon>
    </lineage>
</organism>
<proteinExistence type="predicted"/>
<name>A0A4V6NZ63_9FIRM</name>
<dbReference type="OrthoDB" id="9783597at2"/>
<evidence type="ECO:0000313" key="1">
    <source>
        <dbReference type="EMBL" id="TCS90876.1"/>
    </source>
</evidence>
<accession>A0A4V6NZ63</accession>
<evidence type="ECO:0000313" key="2">
    <source>
        <dbReference type="Proteomes" id="UP000294567"/>
    </source>
</evidence>
<dbReference type="RefSeq" id="WP_132026605.1">
    <property type="nucleotide sequence ID" value="NZ_CP068564.1"/>
</dbReference>
<dbReference type="InterPro" id="IPR036388">
    <property type="entry name" value="WH-like_DNA-bd_sf"/>
</dbReference>
<dbReference type="Proteomes" id="UP000294567">
    <property type="component" value="Unassembled WGS sequence"/>
</dbReference>
<keyword evidence="2" id="KW-1185">Reference proteome</keyword>
<comment type="caution">
    <text evidence="1">The sequence shown here is derived from an EMBL/GenBank/DDBJ whole genome shotgun (WGS) entry which is preliminary data.</text>
</comment>
<dbReference type="Pfam" id="PF14277">
    <property type="entry name" value="DUF4364"/>
    <property type="match status" value="1"/>
</dbReference>
<sequence length="183" mass="21994">MFAENTEELAQNKLLLLYIIDKSKEPLTNEELTEFILENNYMNYFLIQQYLSELVNSKFIEYVEKENKKIYRMLDKGKITLYYLQDRIPENIKKYILSKFNQISNEKNKSTQIIGEYFKTDEHSYTINLKLVEKNDTLFSLYLNVTTEEQAQKICSTWKQNTEYIFKNILNLLINEEIFSLDN</sequence>
<gene>
    <name evidence="1" type="ORF">EDD65_103190</name>
</gene>
<protein>
    <submittedName>
        <fullName evidence="1">Uncharacterized protein DUF4364</fullName>
    </submittedName>
</protein>
<dbReference type="EMBL" id="SMAE01000003">
    <property type="protein sequence ID" value="TCS90876.1"/>
    <property type="molecule type" value="Genomic_DNA"/>
</dbReference>
<dbReference type="Gene3D" id="1.10.10.10">
    <property type="entry name" value="Winged helix-like DNA-binding domain superfamily/Winged helix DNA-binding domain"/>
    <property type="match status" value="1"/>
</dbReference>